<keyword evidence="2" id="KW-1185">Reference proteome</keyword>
<protein>
    <submittedName>
        <fullName evidence="1">Uncharacterized protein</fullName>
    </submittedName>
</protein>
<dbReference type="AlphaFoldDB" id="A0A8X7WI70"/>
<dbReference type="InterPro" id="IPR051658">
    <property type="entry name" value="UBLCP1"/>
</dbReference>
<evidence type="ECO:0000313" key="2">
    <source>
        <dbReference type="Proteomes" id="UP000886595"/>
    </source>
</evidence>
<dbReference type="InterPro" id="IPR029071">
    <property type="entry name" value="Ubiquitin-like_domsf"/>
</dbReference>
<dbReference type="SUPFAM" id="SSF54236">
    <property type="entry name" value="Ubiquitin-like"/>
    <property type="match status" value="1"/>
</dbReference>
<reference evidence="1 2" key="1">
    <citation type="submission" date="2020-02" db="EMBL/GenBank/DDBJ databases">
        <authorList>
            <person name="Ma Q."/>
            <person name="Huang Y."/>
            <person name="Song X."/>
            <person name="Pei D."/>
        </authorList>
    </citation>
    <scope>NUCLEOTIDE SEQUENCE [LARGE SCALE GENOMIC DNA]</scope>
    <source>
        <strain evidence="1">Sxm20200214</strain>
        <tissue evidence="1">Leaf</tissue>
    </source>
</reference>
<dbReference type="EMBL" id="JAAMPC010000001">
    <property type="protein sequence ID" value="KAG2331319.1"/>
    <property type="molecule type" value="Genomic_DNA"/>
</dbReference>
<organism evidence="1 2">
    <name type="scientific">Brassica carinata</name>
    <name type="common">Ethiopian mustard</name>
    <name type="synonym">Abyssinian cabbage</name>
    <dbReference type="NCBI Taxonomy" id="52824"/>
    <lineage>
        <taxon>Eukaryota</taxon>
        <taxon>Viridiplantae</taxon>
        <taxon>Streptophyta</taxon>
        <taxon>Embryophyta</taxon>
        <taxon>Tracheophyta</taxon>
        <taxon>Spermatophyta</taxon>
        <taxon>Magnoliopsida</taxon>
        <taxon>eudicotyledons</taxon>
        <taxon>Gunneridae</taxon>
        <taxon>Pentapetalae</taxon>
        <taxon>rosids</taxon>
        <taxon>malvids</taxon>
        <taxon>Brassicales</taxon>
        <taxon>Brassicaceae</taxon>
        <taxon>Brassiceae</taxon>
        <taxon>Brassica</taxon>
    </lineage>
</organism>
<dbReference type="Proteomes" id="UP000886595">
    <property type="component" value="Unassembled WGS sequence"/>
</dbReference>
<dbReference type="GO" id="GO:0090364">
    <property type="term" value="P:regulation of proteasome assembly"/>
    <property type="evidence" value="ECO:0007669"/>
    <property type="project" value="InterPro"/>
</dbReference>
<gene>
    <name evidence="1" type="ORF">Bca52824_002499</name>
</gene>
<dbReference type="OrthoDB" id="1711508at2759"/>
<comment type="caution">
    <text evidence="1">The sequence shown here is derived from an EMBL/GenBank/DDBJ whole genome shotgun (WGS) entry which is preliminary data.</text>
</comment>
<dbReference type="PANTHER" id="PTHR48493:SF1">
    <property type="entry name" value="UBIQUITIN-LIKE DOMAIN-CONTAINING CTD PHOSPHATASE 1"/>
    <property type="match status" value="1"/>
</dbReference>
<evidence type="ECO:0000313" key="1">
    <source>
        <dbReference type="EMBL" id="KAG2331319.1"/>
    </source>
</evidence>
<dbReference type="PANTHER" id="PTHR48493">
    <property type="entry name" value="UBIQUITIN-LIKE DOMAIN-CONTAINING CTD PHOSPHATASE 1"/>
    <property type="match status" value="1"/>
</dbReference>
<sequence length="119" mass="13762">MRSPFKHLRNIRFRVPLMFQKCFSSLLSSISDKDVGELSNDLHLFGSNCYGTQPLSKEGDLTLIVRWNGKEYTLRNCTDDSVAESKRRICFLTNVLRKRQKLLYPKVGNKLSDYSLLLS</sequence>
<accession>A0A8X7WI70</accession>
<proteinExistence type="predicted"/>
<name>A0A8X7WI70_BRACI</name>
<dbReference type="Gene3D" id="3.10.20.90">
    <property type="entry name" value="Phosphatidylinositol 3-kinase Catalytic Subunit, Chain A, domain 1"/>
    <property type="match status" value="1"/>
</dbReference>